<reference evidence="1 3" key="1">
    <citation type="submission" date="2017-11" db="EMBL/GenBank/DDBJ databases">
        <title>Comparitive Functional Genomics of Dry Heat Resistant strains isolated from the Viking Spacecraft.</title>
        <authorList>
            <person name="Seuylemezian A."/>
            <person name="Cooper K."/>
            <person name="Vaishampayan P."/>
        </authorList>
    </citation>
    <scope>NUCLEOTIDE SEQUENCE [LARGE SCALE GENOMIC DNA]</scope>
    <source>
        <strain evidence="1 3">M4.6</strain>
    </source>
</reference>
<evidence type="ECO:0000313" key="3">
    <source>
        <dbReference type="Proteomes" id="UP000234951"/>
    </source>
</evidence>
<dbReference type="PANTHER" id="PTHR48104">
    <property type="entry name" value="METACASPASE-4"/>
    <property type="match status" value="1"/>
</dbReference>
<dbReference type="GO" id="GO:0005737">
    <property type="term" value="C:cytoplasm"/>
    <property type="evidence" value="ECO:0007669"/>
    <property type="project" value="TreeGrafter"/>
</dbReference>
<evidence type="ECO:0000313" key="4">
    <source>
        <dbReference type="Proteomes" id="UP000235114"/>
    </source>
</evidence>
<reference evidence="2 4" key="2">
    <citation type="submission" date="2017-12" db="EMBL/GenBank/DDBJ databases">
        <title>Comparative Functional Genomics of Dry Heat Resistant strains isolated from the Viking Spacecraft.</title>
        <authorList>
            <person name="Seuylemezian A."/>
            <person name="Cooper K."/>
            <person name="Vaishampayan P."/>
        </authorList>
    </citation>
    <scope>NUCLEOTIDE SEQUENCE [LARGE SCALE GENOMIC DNA]</scope>
    <source>
        <strain evidence="2 4">ATCC 29669</strain>
    </source>
</reference>
<name>A0A2N5GMZ0_9BACI</name>
<protein>
    <submittedName>
        <fullName evidence="1">Peptidase C14</fullName>
    </submittedName>
</protein>
<dbReference type="Gene3D" id="3.40.50.1460">
    <property type="match status" value="1"/>
</dbReference>
<dbReference type="EMBL" id="PGVA01000020">
    <property type="protein sequence ID" value="PLR83477.1"/>
    <property type="molecule type" value="Genomic_DNA"/>
</dbReference>
<accession>A0A2N5GMZ0</accession>
<dbReference type="OrthoDB" id="2974030at2"/>
<dbReference type="PANTHER" id="PTHR48104:SF30">
    <property type="entry name" value="METACASPASE-1"/>
    <property type="match status" value="1"/>
</dbReference>
<evidence type="ECO:0000313" key="2">
    <source>
        <dbReference type="EMBL" id="PLR95342.1"/>
    </source>
</evidence>
<dbReference type="AlphaFoldDB" id="A0A2N5GMZ0"/>
<dbReference type="GO" id="GO:0006508">
    <property type="term" value="P:proteolysis"/>
    <property type="evidence" value="ECO:0007669"/>
    <property type="project" value="TreeGrafter"/>
</dbReference>
<dbReference type="SUPFAM" id="SSF52129">
    <property type="entry name" value="Caspase-like"/>
    <property type="match status" value="1"/>
</dbReference>
<dbReference type="Proteomes" id="UP000234951">
    <property type="component" value="Unassembled WGS sequence"/>
</dbReference>
<dbReference type="RefSeq" id="WP_101577090.1">
    <property type="nucleotide sequence ID" value="NZ_PGVA01000020.1"/>
</dbReference>
<dbReference type="InterPro" id="IPR029030">
    <property type="entry name" value="Caspase-like_dom_sf"/>
</dbReference>
<proteinExistence type="predicted"/>
<keyword evidence="4" id="KW-1185">Reference proteome</keyword>
<comment type="caution">
    <text evidence="1">The sequence shown here is derived from an EMBL/GenBank/DDBJ whole genome shotgun (WGS) entry which is preliminary data.</text>
</comment>
<sequence>MVYKALIIAVDQYNSVNDMPNTVNDALEIKRLLLESPSFFKEQDVQVFQGSISRRTILLSALKSFFETAVDTDILFLFWAGHGAFIDNEGYFVPFDGNIYSPNISMIKMSEVRDLIDQTPAKTILSFFDTCHSGTITRNIQQEMHRGLEVKGSGKVLIAACTASQYAADRAGHGAFTDYLIRGLEGEAADRNGDIDVYNLYSYVSKRLNEEIGGQNPVIKSTLNGEPLLLKRTINRSELTAVKTATNTIEQINSSGLSFWLGPIITDYDEFHSKNKGEYQITLINPDSKIEQALRDMRDRDRYPFAIRDEADIVSIENIDIKSTREGTYIVVNLKGTGERNNLIYSEMSIGGGMGKTLTPDDIAMLRIRRILFGEKVTPFGYGDSLVESMISHPTNAKIQVIPNIISSLASQGYTLEKIRVMIVGSLILTGTIDKIETLSLTLDNGVITKIHLIGYRPKYYSNVDPMKIEVNEAIDISI</sequence>
<dbReference type="Proteomes" id="UP000235114">
    <property type="component" value="Unassembled WGS sequence"/>
</dbReference>
<gene>
    <name evidence="1" type="ORF">CU635_09280</name>
    <name evidence="2" type="ORF">CVD25_14855</name>
</gene>
<organism evidence="1 3">
    <name type="scientific">Bacillus canaveralius</name>
    <dbReference type="NCBI Taxonomy" id="1403243"/>
    <lineage>
        <taxon>Bacteria</taxon>
        <taxon>Bacillati</taxon>
        <taxon>Bacillota</taxon>
        <taxon>Bacilli</taxon>
        <taxon>Bacillales</taxon>
        <taxon>Bacillaceae</taxon>
        <taxon>Bacillus</taxon>
    </lineage>
</organism>
<evidence type="ECO:0000313" key="1">
    <source>
        <dbReference type="EMBL" id="PLR83477.1"/>
    </source>
</evidence>
<dbReference type="GO" id="GO:0004197">
    <property type="term" value="F:cysteine-type endopeptidase activity"/>
    <property type="evidence" value="ECO:0007669"/>
    <property type="project" value="TreeGrafter"/>
</dbReference>
<dbReference type="InterPro" id="IPR050452">
    <property type="entry name" value="Metacaspase"/>
</dbReference>
<dbReference type="EMBL" id="PGVD01000039">
    <property type="protein sequence ID" value="PLR95342.1"/>
    <property type="molecule type" value="Genomic_DNA"/>
</dbReference>